<evidence type="ECO:0000313" key="2">
    <source>
        <dbReference type="EMBL" id="KZT00898.1"/>
    </source>
</evidence>
<accession>A0A165BET1</accession>
<feature type="chain" id="PRO_5007855616" evidence="1">
    <location>
        <begin position="24"/>
        <end position="84"/>
    </location>
</feature>
<keyword evidence="3" id="KW-1185">Reference proteome</keyword>
<name>A0A165BET1_9APHY</name>
<evidence type="ECO:0000256" key="1">
    <source>
        <dbReference type="SAM" id="SignalP"/>
    </source>
</evidence>
<dbReference type="Proteomes" id="UP000076871">
    <property type="component" value="Unassembled WGS sequence"/>
</dbReference>
<dbReference type="AlphaFoldDB" id="A0A165BET1"/>
<protein>
    <submittedName>
        <fullName evidence="2">Uncharacterized protein</fullName>
    </submittedName>
</protein>
<proteinExistence type="predicted"/>
<keyword evidence="1" id="KW-0732">Signal</keyword>
<sequence length="84" mass="9302">MLMSGYPCIKYIILLISVALIDAACGLDQAPRNPRVPGKRTDQALCVPCQARLRACVPDPARPAIGEPECDPDRRYLPRVVRRT</sequence>
<evidence type="ECO:0000313" key="3">
    <source>
        <dbReference type="Proteomes" id="UP000076871"/>
    </source>
</evidence>
<feature type="signal peptide" evidence="1">
    <location>
        <begin position="1"/>
        <end position="23"/>
    </location>
</feature>
<dbReference type="RefSeq" id="XP_040758638.1">
    <property type="nucleotide sequence ID" value="XM_040902796.1"/>
</dbReference>
<dbReference type="EMBL" id="KV427674">
    <property type="protein sequence ID" value="KZT00898.1"/>
    <property type="molecule type" value="Genomic_DNA"/>
</dbReference>
<dbReference type="InParanoid" id="A0A165BET1"/>
<dbReference type="GeneID" id="63819827"/>
<reference evidence="2 3" key="1">
    <citation type="journal article" date="2016" name="Mol. Biol. Evol.">
        <title>Comparative Genomics of Early-Diverging Mushroom-Forming Fungi Provides Insights into the Origins of Lignocellulose Decay Capabilities.</title>
        <authorList>
            <person name="Nagy L.G."/>
            <person name="Riley R."/>
            <person name="Tritt A."/>
            <person name="Adam C."/>
            <person name="Daum C."/>
            <person name="Floudas D."/>
            <person name="Sun H."/>
            <person name="Yadav J.S."/>
            <person name="Pangilinan J."/>
            <person name="Larsson K.H."/>
            <person name="Matsuura K."/>
            <person name="Barry K."/>
            <person name="Labutti K."/>
            <person name="Kuo R."/>
            <person name="Ohm R.A."/>
            <person name="Bhattacharya S.S."/>
            <person name="Shirouzu T."/>
            <person name="Yoshinaga Y."/>
            <person name="Martin F.M."/>
            <person name="Grigoriev I.V."/>
            <person name="Hibbett D.S."/>
        </authorList>
    </citation>
    <scope>NUCLEOTIDE SEQUENCE [LARGE SCALE GENOMIC DNA]</scope>
    <source>
        <strain evidence="2 3">93-53</strain>
    </source>
</reference>
<gene>
    <name evidence="2" type="ORF">LAESUDRAFT_522550</name>
</gene>
<organism evidence="2 3">
    <name type="scientific">Laetiporus sulphureus 93-53</name>
    <dbReference type="NCBI Taxonomy" id="1314785"/>
    <lineage>
        <taxon>Eukaryota</taxon>
        <taxon>Fungi</taxon>
        <taxon>Dikarya</taxon>
        <taxon>Basidiomycota</taxon>
        <taxon>Agaricomycotina</taxon>
        <taxon>Agaricomycetes</taxon>
        <taxon>Polyporales</taxon>
        <taxon>Laetiporus</taxon>
    </lineage>
</organism>